<evidence type="ECO:0000313" key="2">
    <source>
        <dbReference type="Proteomes" id="UP000828390"/>
    </source>
</evidence>
<dbReference type="EMBL" id="JAIWYP010000011">
    <property type="protein sequence ID" value="KAH3738217.1"/>
    <property type="molecule type" value="Genomic_DNA"/>
</dbReference>
<keyword evidence="2" id="KW-1185">Reference proteome</keyword>
<sequence length="59" mass="6373">MAFVGKLLGIILPDVLTTIPIMIELYMKPIVSELKTVIDCLSSGKASEKDGIPPEVIKC</sequence>
<gene>
    <name evidence="1" type="ORF">DPMN_044845</name>
</gene>
<dbReference type="Proteomes" id="UP000828390">
    <property type="component" value="Unassembled WGS sequence"/>
</dbReference>
<reference evidence="1" key="2">
    <citation type="submission" date="2020-11" db="EMBL/GenBank/DDBJ databases">
        <authorList>
            <person name="McCartney M.A."/>
            <person name="Auch B."/>
            <person name="Kono T."/>
            <person name="Mallez S."/>
            <person name="Becker A."/>
            <person name="Gohl D.M."/>
            <person name="Silverstein K.A.T."/>
            <person name="Koren S."/>
            <person name="Bechman K.B."/>
            <person name="Herman A."/>
            <person name="Abrahante J.E."/>
            <person name="Garbe J."/>
        </authorList>
    </citation>
    <scope>NUCLEOTIDE SEQUENCE</scope>
    <source>
        <strain evidence="1">Duluth1</strain>
        <tissue evidence="1">Whole animal</tissue>
    </source>
</reference>
<reference evidence="1" key="1">
    <citation type="journal article" date="2019" name="bioRxiv">
        <title>The Genome of the Zebra Mussel, Dreissena polymorpha: A Resource for Invasive Species Research.</title>
        <authorList>
            <person name="McCartney M.A."/>
            <person name="Auch B."/>
            <person name="Kono T."/>
            <person name="Mallez S."/>
            <person name="Zhang Y."/>
            <person name="Obille A."/>
            <person name="Becker A."/>
            <person name="Abrahante J.E."/>
            <person name="Garbe J."/>
            <person name="Badalamenti J.P."/>
            <person name="Herman A."/>
            <person name="Mangelson H."/>
            <person name="Liachko I."/>
            <person name="Sullivan S."/>
            <person name="Sone E.D."/>
            <person name="Koren S."/>
            <person name="Silverstein K.A.T."/>
            <person name="Beckman K.B."/>
            <person name="Gohl D.M."/>
        </authorList>
    </citation>
    <scope>NUCLEOTIDE SEQUENCE</scope>
    <source>
        <strain evidence="1">Duluth1</strain>
        <tissue evidence="1">Whole animal</tissue>
    </source>
</reference>
<name>A0A9D4HZB4_DREPO</name>
<evidence type="ECO:0000313" key="1">
    <source>
        <dbReference type="EMBL" id="KAH3738217.1"/>
    </source>
</evidence>
<proteinExistence type="predicted"/>
<organism evidence="1 2">
    <name type="scientific">Dreissena polymorpha</name>
    <name type="common">Zebra mussel</name>
    <name type="synonym">Mytilus polymorpha</name>
    <dbReference type="NCBI Taxonomy" id="45954"/>
    <lineage>
        <taxon>Eukaryota</taxon>
        <taxon>Metazoa</taxon>
        <taxon>Spiralia</taxon>
        <taxon>Lophotrochozoa</taxon>
        <taxon>Mollusca</taxon>
        <taxon>Bivalvia</taxon>
        <taxon>Autobranchia</taxon>
        <taxon>Heteroconchia</taxon>
        <taxon>Euheterodonta</taxon>
        <taxon>Imparidentia</taxon>
        <taxon>Neoheterodontei</taxon>
        <taxon>Myida</taxon>
        <taxon>Dreissenoidea</taxon>
        <taxon>Dreissenidae</taxon>
        <taxon>Dreissena</taxon>
    </lineage>
</organism>
<dbReference type="AlphaFoldDB" id="A0A9D4HZB4"/>
<comment type="caution">
    <text evidence="1">The sequence shown here is derived from an EMBL/GenBank/DDBJ whole genome shotgun (WGS) entry which is preliminary data.</text>
</comment>
<protein>
    <submittedName>
        <fullName evidence="1">Uncharacterized protein</fullName>
    </submittedName>
</protein>
<accession>A0A9D4HZB4</accession>